<feature type="region of interest" description="Disordered" evidence="3">
    <location>
        <begin position="49"/>
        <end position="231"/>
    </location>
</feature>
<feature type="region of interest" description="Disordered" evidence="3">
    <location>
        <begin position="1"/>
        <end position="33"/>
    </location>
</feature>
<dbReference type="PANTHER" id="PTHR11006:SF4">
    <property type="entry name" value="PROTEIN ARGININE N-METHYLTRANSFERASE 7"/>
    <property type="match status" value="1"/>
</dbReference>
<keyword evidence="2 4" id="KW-0808">Transferase</keyword>
<dbReference type="Gene3D" id="1.25.40.10">
    <property type="entry name" value="Tetratricopeptide repeat domain"/>
    <property type="match status" value="1"/>
</dbReference>
<keyword evidence="2 4" id="KW-0489">Methyltransferase</keyword>
<dbReference type="GO" id="GO:0042054">
    <property type="term" value="F:histone methyltransferase activity"/>
    <property type="evidence" value="ECO:0007669"/>
    <property type="project" value="TreeGrafter"/>
</dbReference>
<feature type="compositionally biased region" description="Acidic residues" evidence="3">
    <location>
        <begin position="220"/>
        <end position="229"/>
    </location>
</feature>
<evidence type="ECO:0000256" key="3">
    <source>
        <dbReference type="SAM" id="MobiDB-lite"/>
    </source>
</evidence>
<feature type="compositionally biased region" description="Basic and acidic residues" evidence="3">
    <location>
        <begin position="1"/>
        <end position="15"/>
    </location>
</feature>
<proteinExistence type="predicted"/>
<dbReference type="InterPro" id="IPR011990">
    <property type="entry name" value="TPR-like_helical_dom_sf"/>
</dbReference>
<organism evidence="4 5">
    <name type="scientific">Micromonas commoda (strain RCC299 / NOUM17 / CCMP2709)</name>
    <name type="common">Picoplanktonic green alga</name>
    <dbReference type="NCBI Taxonomy" id="296587"/>
    <lineage>
        <taxon>Eukaryota</taxon>
        <taxon>Viridiplantae</taxon>
        <taxon>Chlorophyta</taxon>
        <taxon>Mamiellophyceae</taxon>
        <taxon>Mamiellales</taxon>
        <taxon>Mamiellaceae</taxon>
        <taxon>Micromonas</taxon>
    </lineage>
</organism>
<dbReference type="KEGG" id="mis:MICPUN_56349"/>
<evidence type="ECO:0000256" key="1">
    <source>
        <dbReference type="ARBA" id="ARBA00022691"/>
    </source>
</evidence>
<dbReference type="SMART" id="SM00028">
    <property type="entry name" value="TPR"/>
    <property type="match status" value="3"/>
</dbReference>
<reference evidence="4 5" key="1">
    <citation type="journal article" date="2009" name="Science">
        <title>Green evolution and dynamic adaptations revealed by genomes of the marine picoeukaryotes Micromonas.</title>
        <authorList>
            <person name="Worden A.Z."/>
            <person name="Lee J.H."/>
            <person name="Mock T."/>
            <person name="Rouze P."/>
            <person name="Simmons M.P."/>
            <person name="Aerts A.L."/>
            <person name="Allen A.E."/>
            <person name="Cuvelier M.L."/>
            <person name="Derelle E."/>
            <person name="Everett M.V."/>
            <person name="Foulon E."/>
            <person name="Grimwood J."/>
            <person name="Gundlach H."/>
            <person name="Henrissat B."/>
            <person name="Napoli C."/>
            <person name="McDonald S.M."/>
            <person name="Parker M.S."/>
            <person name="Rombauts S."/>
            <person name="Salamov A."/>
            <person name="Von Dassow P."/>
            <person name="Badger J.H."/>
            <person name="Coutinho P.M."/>
            <person name="Demir E."/>
            <person name="Dubchak I."/>
            <person name="Gentemann C."/>
            <person name="Eikrem W."/>
            <person name="Gready J.E."/>
            <person name="John U."/>
            <person name="Lanier W."/>
            <person name="Lindquist E.A."/>
            <person name="Lucas S."/>
            <person name="Mayer K.F."/>
            <person name="Moreau H."/>
            <person name="Not F."/>
            <person name="Otillar R."/>
            <person name="Panaud O."/>
            <person name="Pangilinan J."/>
            <person name="Paulsen I."/>
            <person name="Piegu B."/>
            <person name="Poliakov A."/>
            <person name="Robbens S."/>
            <person name="Schmutz J."/>
            <person name="Toulza E."/>
            <person name="Wyss T."/>
            <person name="Zelensky A."/>
            <person name="Zhou K."/>
            <person name="Armbrust E.V."/>
            <person name="Bhattacharya D."/>
            <person name="Goodenough U.W."/>
            <person name="Van de Peer Y."/>
            <person name="Grigoriev I.V."/>
        </authorList>
    </citation>
    <scope>NUCLEOTIDE SEQUENCE [LARGE SCALE GENOMIC DNA]</scope>
    <source>
        <strain evidence="5">RCC299 / NOUM17</strain>
    </source>
</reference>
<dbReference type="GO" id="GO:0032259">
    <property type="term" value="P:methylation"/>
    <property type="evidence" value="ECO:0007669"/>
    <property type="project" value="UniProtKB-KW"/>
</dbReference>
<keyword evidence="1 2" id="KW-0949">S-adenosyl-L-methionine</keyword>
<dbReference type="InterPro" id="IPR029063">
    <property type="entry name" value="SAM-dependent_MTases_sf"/>
</dbReference>
<dbReference type="OMA" id="VVYKRPT"/>
<dbReference type="Pfam" id="PF06325">
    <property type="entry name" value="PrmA"/>
    <property type="match status" value="2"/>
</dbReference>
<accession>C1E012</accession>
<feature type="compositionally biased region" description="Basic and acidic residues" evidence="3">
    <location>
        <begin position="89"/>
        <end position="109"/>
    </location>
</feature>
<dbReference type="CDD" id="cd02440">
    <property type="entry name" value="AdoMet_MTases"/>
    <property type="match status" value="1"/>
</dbReference>
<evidence type="ECO:0000313" key="4">
    <source>
        <dbReference type="EMBL" id="ACO61220.1"/>
    </source>
</evidence>
<name>C1E012_MICCC</name>
<feature type="compositionally biased region" description="Basic and acidic residues" evidence="3">
    <location>
        <begin position="118"/>
        <end position="134"/>
    </location>
</feature>
<dbReference type="InParanoid" id="C1E012"/>
<dbReference type="STRING" id="296587.C1E012"/>
<dbReference type="InterPro" id="IPR025799">
    <property type="entry name" value="Arg_MeTrfase"/>
</dbReference>
<feature type="compositionally biased region" description="Basic and acidic residues" evidence="3">
    <location>
        <begin position="1095"/>
        <end position="1112"/>
    </location>
</feature>
<evidence type="ECO:0000313" key="5">
    <source>
        <dbReference type="Proteomes" id="UP000002009"/>
    </source>
</evidence>
<dbReference type="RefSeq" id="XP_002499962.1">
    <property type="nucleotide sequence ID" value="XM_002499916.1"/>
</dbReference>
<feature type="compositionally biased region" description="Low complexity" evidence="3">
    <location>
        <begin position="1113"/>
        <end position="1136"/>
    </location>
</feature>
<dbReference type="Gene3D" id="2.70.160.11">
    <property type="entry name" value="Hnrnp arginine n-methyltransferase1"/>
    <property type="match status" value="2"/>
</dbReference>
<dbReference type="SUPFAM" id="SSF53335">
    <property type="entry name" value="S-adenosyl-L-methionine-dependent methyltransferases"/>
    <property type="match status" value="2"/>
</dbReference>
<dbReference type="PROSITE" id="PS51678">
    <property type="entry name" value="SAM_MT_PRMT"/>
    <property type="match status" value="2"/>
</dbReference>
<sequence>MRHCSSTEERSDAAKYLRNRQSTSKRQTVFPYENGKDCVLSSAAFRGRRTAGAGRFPRVASSETPPTGASGDPTTGPIRAMTVDPNNTKPRDGDDRAWNVPSEARETFERVSSLQLEELLRTANGDEARGRAGRDGNGFAMPEDSDADENSSDESEVSDAGDEREDLEDVDDVERGAQRTIEVSGEEEADDDDESVENEATGRGEPHEEDSNDYDHPEPFEDVEGEEEEERKTRARLVIIRLRDEMFASDPHFKKRTVAQLNAEAVAFLKKGDDLRCVAAFAKVFRKLRDNHLVHKDLHVCHSNRAAAYLNLGLFEEALWDAMRCQTLADERFHRDRDAISVAPIYVKAFARRGFALMGLRNPRQAKVEFEKGLRMNPEHSECKRGLEEATDAMLADLLAGRGKETLALPASSKVAGRITALPHAAPLHHIHPRDMLPVRLLTPFQADNDYHVKDTYNYITVQADMEMPKRHFRYLEDTTRRTAFAEAVTRAVDRLREDAKDARVLNLGCGAGLLAMEALRAGAHHVTATDRWLYHAMAAKESLLNNGFSDDQVKVVYKRPTDLAVLRDVPISCNLCVNDMIDDGLLASGIIPSFRHALEKLLLPDAILLPASATVHVMPVEMRVDKVCGLDVSAMNPYRFAPTHTSAVEHGADAWIPLAPPVEAWHFDFQNPPEESQTKTVDLAFERDGKFNAVVFWFTLNLIDDIKITTAPVGYAPGEYPGADPRDYDKRPTSLHPAVQFLEGEMEVREGGLQPMTCVHNTVCMQFRVEEAEYLHLHRRVASFPQFHFGLLRDEERARAYDAAIARQVDRAIAGPDGCARVLDIGAGSGLLSMMAARAGAEKVIACEWHAELADCARRNVALNKMSGQVTVAHCDSAKLQRGKLGVPVEGCNVVVVDMFDAGLTGEHVLFMLEKARINVSTTDCAVVPAAATLYCMGVEAYTSEVSGFDMSSFNKYRWDKTYDTVRMNDVPHRILTRPKKAFELFLDGSKGKGRGRESVLRMETIASGYLNAVVFWFDLHMDEKETITTAPPGVGKGGVLDEERDCAGDAVELAAKRARRDARAKERMLEAINRHKETLASNPRTDLGERAFAERAAAEAEAEAEAKAAAEGEGQGQGRAAAAADEIIPAWDQSAADDEDSDMDEASARGGDRPEHYWGQALQYLERGVQVKAKKKVTLLAKRELDRVTFSLKEGVGGYVGKPPWRIEWGGGASVESPHFQRVHYCELLVSDYLMRLKGKRFPPIEKEMRMILAHCGSLFLDPAVIQHTMHRFACLELVHDWENFSAGASMEALTKRPLLLY</sequence>
<keyword evidence="5" id="KW-1185">Reference proteome</keyword>
<gene>
    <name evidence="4" type="ORF">MICPUN_56349</name>
</gene>
<feature type="compositionally biased region" description="Acidic residues" evidence="3">
    <location>
        <begin position="184"/>
        <end position="197"/>
    </location>
</feature>
<dbReference type="SUPFAM" id="SSF48452">
    <property type="entry name" value="TPR-like"/>
    <property type="match status" value="1"/>
</dbReference>
<dbReference type="OrthoDB" id="412876at2759"/>
<evidence type="ECO:0000256" key="2">
    <source>
        <dbReference type="PROSITE-ProRule" id="PRU01015"/>
    </source>
</evidence>
<dbReference type="Proteomes" id="UP000002009">
    <property type="component" value="Chromosome 2"/>
</dbReference>
<dbReference type="GeneID" id="8240675"/>
<dbReference type="PANTHER" id="PTHR11006">
    <property type="entry name" value="PROTEIN ARGININE N-METHYLTRANSFERASE"/>
    <property type="match status" value="1"/>
</dbReference>
<dbReference type="InterPro" id="IPR019734">
    <property type="entry name" value="TPR_rpt"/>
</dbReference>
<feature type="compositionally biased region" description="Acidic residues" evidence="3">
    <location>
        <begin position="1137"/>
        <end position="1147"/>
    </location>
</feature>
<protein>
    <submittedName>
        <fullName evidence="4">Protein arginine methyltransferase</fullName>
    </submittedName>
</protein>
<dbReference type="GO" id="GO:0016274">
    <property type="term" value="F:protein-arginine N-methyltransferase activity"/>
    <property type="evidence" value="ECO:0007669"/>
    <property type="project" value="InterPro"/>
</dbReference>
<feature type="region of interest" description="Disordered" evidence="3">
    <location>
        <begin position="1095"/>
        <end position="1155"/>
    </location>
</feature>
<dbReference type="EMBL" id="CP001323">
    <property type="protein sequence ID" value="ACO61220.1"/>
    <property type="molecule type" value="Genomic_DNA"/>
</dbReference>
<feature type="compositionally biased region" description="Acidic residues" evidence="3">
    <location>
        <begin position="143"/>
        <end position="172"/>
    </location>
</feature>
<dbReference type="eggNOG" id="KOG1501">
    <property type="taxonomic scope" value="Eukaryota"/>
</dbReference>
<dbReference type="Gene3D" id="3.40.50.150">
    <property type="entry name" value="Vaccinia Virus protein VP39"/>
    <property type="match status" value="2"/>
</dbReference>